<sequence>MAAPSDLAMDNLTGVWEMDKGLSDDIGPVLELQGLSWFLRTAIAFATATMKISEYTDVDPTTSKSVVRIDIAQILTGGLAGTTEKRILSWTDREHKDYIFGHVVGRGRLFRGSKDEDGRVRPAVDMQTKHDDPKIKKFLRGEIHSDGSPAEGFLVEEPKSDMFGEGEGLWLQSFARNVDSGWTAEQIWGFEMVNGKRFYTRRIAVTSANGKYVLARMVVSFLRHKEE</sequence>
<proteinExistence type="predicted"/>
<accession>A0A232LQH7</accession>
<name>A0A232LQH7_9EURO</name>
<dbReference type="EMBL" id="NPHW01006167">
    <property type="protein sequence ID" value="OXV06057.1"/>
    <property type="molecule type" value="Genomic_DNA"/>
</dbReference>
<keyword evidence="2" id="KW-1185">Reference proteome</keyword>
<reference evidence="1 2" key="1">
    <citation type="journal article" date="2015" name="Environ. Microbiol.">
        <title>Metagenome sequence of Elaphomyces granulatus from sporocarp tissue reveals Ascomycota ectomycorrhizal fingerprints of genome expansion and a Proteobacteria-rich microbiome.</title>
        <authorList>
            <person name="Quandt C.A."/>
            <person name="Kohler A."/>
            <person name="Hesse C.N."/>
            <person name="Sharpton T.J."/>
            <person name="Martin F."/>
            <person name="Spatafora J.W."/>
        </authorList>
    </citation>
    <scope>NUCLEOTIDE SEQUENCE [LARGE SCALE GENOMIC DNA]</scope>
    <source>
        <strain evidence="1 2">OSC145934</strain>
    </source>
</reference>
<dbReference type="InterPro" id="IPR053037">
    <property type="entry name" value="Pericyclase_pydY-like"/>
</dbReference>
<dbReference type="PANTHER" id="PTHR38115">
    <property type="entry name" value="LIPOCALIN-LIKE DOMAIN-CONTAINING PROTEIN"/>
    <property type="match status" value="1"/>
</dbReference>
<dbReference type="PANTHER" id="PTHR38115:SF1">
    <property type="entry name" value="LIPOCALIN-LIKE DOMAIN-CONTAINING PROTEIN"/>
    <property type="match status" value="1"/>
</dbReference>
<evidence type="ECO:0008006" key="3">
    <source>
        <dbReference type="Google" id="ProtNLM"/>
    </source>
</evidence>
<evidence type="ECO:0000313" key="2">
    <source>
        <dbReference type="Proteomes" id="UP000243515"/>
    </source>
</evidence>
<protein>
    <recommendedName>
        <fullName evidence="3">Lipocalin-like domain-containing protein</fullName>
    </recommendedName>
</protein>
<dbReference type="Proteomes" id="UP000243515">
    <property type="component" value="Unassembled WGS sequence"/>
</dbReference>
<gene>
    <name evidence="1" type="ORF">Egran_06175</name>
</gene>
<evidence type="ECO:0000313" key="1">
    <source>
        <dbReference type="EMBL" id="OXV06057.1"/>
    </source>
</evidence>
<dbReference type="AlphaFoldDB" id="A0A232LQH7"/>
<dbReference type="OrthoDB" id="425354at2759"/>
<comment type="caution">
    <text evidence="1">The sequence shown here is derived from an EMBL/GenBank/DDBJ whole genome shotgun (WGS) entry which is preliminary data.</text>
</comment>
<organism evidence="1 2">
    <name type="scientific">Elaphomyces granulatus</name>
    <dbReference type="NCBI Taxonomy" id="519963"/>
    <lineage>
        <taxon>Eukaryota</taxon>
        <taxon>Fungi</taxon>
        <taxon>Dikarya</taxon>
        <taxon>Ascomycota</taxon>
        <taxon>Pezizomycotina</taxon>
        <taxon>Eurotiomycetes</taxon>
        <taxon>Eurotiomycetidae</taxon>
        <taxon>Eurotiales</taxon>
        <taxon>Elaphomycetaceae</taxon>
        <taxon>Elaphomyces</taxon>
    </lineage>
</organism>